<accession>A0ABT2I086</accession>
<evidence type="ECO:0000313" key="1">
    <source>
        <dbReference type="EMBL" id="MCT2398212.1"/>
    </source>
</evidence>
<reference evidence="1" key="1">
    <citation type="submission" date="2022-09" db="EMBL/GenBank/DDBJ databases">
        <title>Novosphingobium sp. Nov., a polycyclic aromatic hydrocarbon-degrading bacterium isolated form mangrove sediments in HongKong.</title>
        <authorList>
            <person name="Hu Z."/>
        </authorList>
    </citation>
    <scope>NUCLEOTIDE SEQUENCE</scope>
    <source>
        <strain evidence="1">HK4-1</strain>
    </source>
</reference>
<protein>
    <submittedName>
        <fullName evidence="1">MBL fold metallo-hydrolase</fullName>
    </submittedName>
</protein>
<dbReference type="Gene3D" id="3.60.15.10">
    <property type="entry name" value="Ribonuclease Z/Hydroxyacylglutathione hydrolase-like"/>
    <property type="match status" value="1"/>
</dbReference>
<dbReference type="PANTHER" id="PTHR46018:SF7">
    <property type="entry name" value="RIBONUCLEASE Z"/>
    <property type="match status" value="1"/>
</dbReference>
<proteinExistence type="predicted"/>
<dbReference type="RefSeq" id="WP_260043308.1">
    <property type="nucleotide sequence ID" value="NZ_JANZXA010000001.1"/>
</dbReference>
<dbReference type="PANTHER" id="PTHR46018">
    <property type="entry name" value="ZINC PHOSPHODIESTERASE ELAC PROTEIN 1"/>
    <property type="match status" value="1"/>
</dbReference>
<gene>
    <name evidence="1" type="ORF">NZK81_01490</name>
</gene>
<evidence type="ECO:0000313" key="2">
    <source>
        <dbReference type="Proteomes" id="UP001165583"/>
    </source>
</evidence>
<dbReference type="EMBL" id="JANZXA010000001">
    <property type="protein sequence ID" value="MCT2398212.1"/>
    <property type="molecule type" value="Genomic_DNA"/>
</dbReference>
<dbReference type="SUPFAM" id="SSF56281">
    <property type="entry name" value="Metallo-hydrolase/oxidoreductase"/>
    <property type="match status" value="1"/>
</dbReference>
<dbReference type="NCBIfam" id="NF002558">
    <property type="entry name" value="PRK02126.1"/>
    <property type="match status" value="1"/>
</dbReference>
<comment type="caution">
    <text evidence="1">The sequence shown here is derived from an EMBL/GenBank/DDBJ whole genome shotgun (WGS) entry which is preliminary data.</text>
</comment>
<organism evidence="1 2">
    <name type="scientific">Novosphingobium mangrovi</name>
    <name type="common">ex Huang et al. 2023</name>
    <dbReference type="NCBI Taxonomy" id="2976432"/>
    <lineage>
        <taxon>Bacteria</taxon>
        <taxon>Pseudomonadati</taxon>
        <taxon>Pseudomonadota</taxon>
        <taxon>Alphaproteobacteria</taxon>
        <taxon>Sphingomonadales</taxon>
        <taxon>Sphingomonadaceae</taxon>
        <taxon>Novosphingobium</taxon>
    </lineage>
</organism>
<sequence>MRPSLHPRLVNTRSGDAAVFVETLHRQEALLFDLGDLSPLSPRDVLRITHVFVTHMHLDHFVGFDRLLRAHIGRDKTIVLVGPDGFTAAVEHKLQAYTWDLVDRYVADLVFDVVEVRPDTDPEATRLRLKTGFARERTEPPPWSEGPVFHWEDFSVRVAILAHHGPSLGYAVQEPLHVNVWPNRLRERGLPTGHWLQPLKRAVAAGAADDTPIVLPNGKRCPLGDLRSLVSIERGQKIAYVTDVADTAGNRAAIAELARDADTFFIESTFSAADRDLALGRAHLSTTAAGEIARAAHARRVEPFHFSTRYEDEEDAMVAEVLAAFRGDSAEAALTSGKPAGKPRE</sequence>
<name>A0ABT2I086_9SPHN</name>
<dbReference type="InterPro" id="IPR036866">
    <property type="entry name" value="RibonucZ/Hydroxyglut_hydro"/>
</dbReference>
<dbReference type="Proteomes" id="UP001165583">
    <property type="component" value="Unassembled WGS sequence"/>
</dbReference>
<keyword evidence="2" id="KW-1185">Reference proteome</keyword>